<accession>A0AAW2PJW8</accession>
<dbReference type="GO" id="GO:0032012">
    <property type="term" value="P:regulation of ARF protein signal transduction"/>
    <property type="evidence" value="ECO:0007669"/>
    <property type="project" value="InterPro"/>
</dbReference>
<dbReference type="Pfam" id="PF12783">
    <property type="entry name" value="Sec7-like_HUS"/>
    <property type="match status" value="1"/>
</dbReference>
<dbReference type="PROSITE" id="PS50190">
    <property type="entry name" value="SEC7"/>
    <property type="match status" value="1"/>
</dbReference>
<evidence type="ECO:0000256" key="4">
    <source>
        <dbReference type="ARBA" id="ARBA00022658"/>
    </source>
</evidence>
<feature type="compositionally biased region" description="Basic and acidic residues" evidence="6">
    <location>
        <begin position="248"/>
        <end position="258"/>
    </location>
</feature>
<dbReference type="InterPro" id="IPR032629">
    <property type="entry name" value="DCB_dom"/>
</dbReference>
<keyword evidence="3" id="KW-0813">Transport</keyword>
<feature type="domain" description="SEC7" evidence="7">
    <location>
        <begin position="383"/>
        <end position="512"/>
    </location>
</feature>
<evidence type="ECO:0000313" key="8">
    <source>
        <dbReference type="EMBL" id="KAL0356490.1"/>
    </source>
</evidence>
<comment type="subcellular location">
    <subcellularLocation>
        <location evidence="2">Cytoplasm</location>
        <location evidence="2">Cytosol</location>
    </subcellularLocation>
    <subcellularLocation>
        <location evidence="1">Membrane</location>
        <topology evidence="1">Peripheral membrane protein</topology>
        <orientation evidence="1">Cytoplasmic side</orientation>
    </subcellularLocation>
</comment>
<protein>
    <submittedName>
        <fullName evidence="8">Brefeldin A-inhibited guanine nucleotide-exchange protein 1</fullName>
    </submittedName>
</protein>
<dbReference type="PANTHER" id="PTHR10663:SF108">
    <property type="entry name" value="BREFELDIN A-INHIBITED GUANINE NUCLEOTIDE-EXCHANGE PROTEIN 1"/>
    <property type="match status" value="1"/>
</dbReference>
<evidence type="ECO:0000256" key="5">
    <source>
        <dbReference type="ARBA" id="ARBA00022927"/>
    </source>
</evidence>
<evidence type="ECO:0000256" key="6">
    <source>
        <dbReference type="SAM" id="MobiDB-lite"/>
    </source>
</evidence>
<name>A0AAW2PJW8_9LAMI</name>
<dbReference type="GO" id="GO:0016020">
    <property type="term" value="C:membrane"/>
    <property type="evidence" value="ECO:0007669"/>
    <property type="project" value="UniProtKB-SubCell"/>
</dbReference>
<dbReference type="InterPro" id="IPR032691">
    <property type="entry name" value="Mon2/Sec7/BIG1-like_HUS"/>
</dbReference>
<comment type="caution">
    <text evidence="8">The sequence shown here is derived from an EMBL/GenBank/DDBJ whole genome shotgun (WGS) entry which is preliminary data.</text>
</comment>
<dbReference type="Pfam" id="PF01369">
    <property type="entry name" value="Sec7"/>
    <property type="match status" value="1"/>
</dbReference>
<proteinExistence type="predicted"/>
<dbReference type="InterPro" id="IPR046455">
    <property type="entry name" value="Sec7/BIG1-like_C"/>
</dbReference>
<dbReference type="SUPFAM" id="SSF48425">
    <property type="entry name" value="Sec7 domain"/>
    <property type="match status" value="1"/>
</dbReference>
<evidence type="ECO:0000256" key="3">
    <source>
        <dbReference type="ARBA" id="ARBA00022448"/>
    </source>
</evidence>
<keyword evidence="5" id="KW-0653">Protein transport</keyword>
<feature type="region of interest" description="Disordered" evidence="6">
    <location>
        <begin position="243"/>
        <end position="267"/>
    </location>
</feature>
<evidence type="ECO:0000259" key="7">
    <source>
        <dbReference type="PROSITE" id="PS50190"/>
    </source>
</evidence>
<dbReference type="GO" id="GO:0005829">
    <property type="term" value="C:cytosol"/>
    <property type="evidence" value="ECO:0007669"/>
    <property type="project" value="UniProtKB-SubCell"/>
</dbReference>
<dbReference type="AlphaFoldDB" id="A0AAW2PJW8"/>
<dbReference type="InterPro" id="IPR035999">
    <property type="entry name" value="Sec7_dom_sf"/>
</dbReference>
<dbReference type="EMBL" id="JACGWM010000008">
    <property type="protein sequence ID" value="KAL0356490.1"/>
    <property type="molecule type" value="Genomic_DNA"/>
</dbReference>
<dbReference type="GO" id="GO:0015031">
    <property type="term" value="P:protein transport"/>
    <property type="evidence" value="ECO:0007669"/>
    <property type="project" value="UniProtKB-KW"/>
</dbReference>
<organism evidence="8">
    <name type="scientific">Sesamum calycinum</name>
    <dbReference type="NCBI Taxonomy" id="2727403"/>
    <lineage>
        <taxon>Eukaryota</taxon>
        <taxon>Viridiplantae</taxon>
        <taxon>Streptophyta</taxon>
        <taxon>Embryophyta</taxon>
        <taxon>Tracheophyta</taxon>
        <taxon>Spermatophyta</taxon>
        <taxon>Magnoliopsida</taxon>
        <taxon>eudicotyledons</taxon>
        <taxon>Gunneridae</taxon>
        <taxon>Pentapetalae</taxon>
        <taxon>asterids</taxon>
        <taxon>lamiids</taxon>
        <taxon>Lamiales</taxon>
        <taxon>Pedaliaceae</taxon>
        <taxon>Sesamum</taxon>
    </lineage>
</organism>
<dbReference type="GO" id="GO:0005085">
    <property type="term" value="F:guanyl-nucleotide exchange factor activity"/>
    <property type="evidence" value="ECO:0007669"/>
    <property type="project" value="UniProtKB-KW"/>
</dbReference>
<dbReference type="Pfam" id="PF20252">
    <property type="entry name" value="BIG2_C"/>
    <property type="match status" value="1"/>
</dbReference>
<keyword evidence="4" id="KW-0344">Guanine-nucleotide releasing factor</keyword>
<evidence type="ECO:0000256" key="1">
    <source>
        <dbReference type="ARBA" id="ARBA00004287"/>
    </source>
</evidence>
<reference evidence="8" key="2">
    <citation type="journal article" date="2024" name="Plant">
        <title>Genomic evolution and insights into agronomic trait innovations of Sesamum species.</title>
        <authorList>
            <person name="Miao H."/>
            <person name="Wang L."/>
            <person name="Qu L."/>
            <person name="Liu H."/>
            <person name="Sun Y."/>
            <person name="Le M."/>
            <person name="Wang Q."/>
            <person name="Wei S."/>
            <person name="Zheng Y."/>
            <person name="Lin W."/>
            <person name="Duan Y."/>
            <person name="Cao H."/>
            <person name="Xiong S."/>
            <person name="Wang X."/>
            <person name="Wei L."/>
            <person name="Li C."/>
            <person name="Ma Q."/>
            <person name="Ju M."/>
            <person name="Zhao R."/>
            <person name="Li G."/>
            <person name="Mu C."/>
            <person name="Tian Q."/>
            <person name="Mei H."/>
            <person name="Zhang T."/>
            <person name="Gao T."/>
            <person name="Zhang H."/>
        </authorList>
    </citation>
    <scope>NUCLEOTIDE SEQUENCE</scope>
    <source>
        <strain evidence="8">KEN8</strain>
    </source>
</reference>
<dbReference type="InterPro" id="IPR023394">
    <property type="entry name" value="Sec7_C_sf"/>
</dbReference>
<evidence type="ECO:0000256" key="2">
    <source>
        <dbReference type="ARBA" id="ARBA00004514"/>
    </source>
</evidence>
<reference evidence="8" key="1">
    <citation type="submission" date="2020-06" db="EMBL/GenBank/DDBJ databases">
        <authorList>
            <person name="Li T."/>
            <person name="Hu X."/>
            <person name="Zhang T."/>
            <person name="Song X."/>
            <person name="Zhang H."/>
            <person name="Dai N."/>
            <person name="Sheng W."/>
            <person name="Hou X."/>
            <person name="Wei L."/>
        </authorList>
    </citation>
    <scope>NUCLEOTIDE SEQUENCE</scope>
    <source>
        <strain evidence="8">KEN8</strain>
        <tissue evidence="8">Leaf</tissue>
    </source>
</reference>
<dbReference type="InterPro" id="IPR000904">
    <property type="entry name" value="Sec7_dom"/>
</dbReference>
<gene>
    <name evidence="8" type="ORF">Scaly_1334700</name>
</gene>
<dbReference type="Pfam" id="PF16213">
    <property type="entry name" value="DCB"/>
    <property type="match status" value="1"/>
</dbReference>
<dbReference type="Gene3D" id="1.10.1000.11">
    <property type="entry name" value="Arf Nucleotide-binding Site Opener,domain 2"/>
    <property type="match status" value="1"/>
</dbReference>
<dbReference type="PANTHER" id="PTHR10663">
    <property type="entry name" value="GUANYL-NUCLEOTIDE EXCHANGE FACTOR"/>
    <property type="match status" value="1"/>
</dbReference>
<dbReference type="GO" id="GO:0005802">
    <property type="term" value="C:trans-Golgi network"/>
    <property type="evidence" value="ECO:0007669"/>
    <property type="project" value="TreeGrafter"/>
</dbReference>
<sequence length="867" mass="96768">MSTSQTLGGASRCGWVLGPSLDKIIKNVAWRKHSHLVSACKSVLDKLESLTDDASDPGSCSPLYGLSSSDADFLLQPLIMALESRSPKVVEPALDCAFRLFSFGIIPGCEIQESSSLIYRLVDTVCKCSALGDEAIELAVLEVLLSAVRSPSVYIRGDCLVYIVKTCYNIYLGGKSGTLQICAKSVLAQMMIIVFTRVEQNSMLAEFKNVVVFELLEFADRNLNEGSSIHFSQNFINEIVDAKQSPPDSKHSSDERKNQSVNVSRFSGQSDLREDGFMLYKNLCKLSMKFSSQEHSDDRILCGGKFLNVLKQYLCLSLMKNSAVSVMTIFQLLCSIFFNLVSKFRSGLKSEIATFFPMLIIRVLENVLQPSFLQKMTVLSLVEKISQDPQIVIDIFVNYDCDVEAPNLYERIVNGLLKTALGPPPGSTTSFSRSRYNKNMNLSEDAKVSDCELPSEAKSEFTDAATLEQRRAYKLEIQMTKADFIRNNRGIDDGKDLPEDYLGTLYDDIMNNEIKMSTESSALQSKQGNSLNELLGLDGIFNLVPKQTEEKPLGPNEYLIRHIQEQCKEKSLKPEDIYYSLADPTILRFMVEVCWGPMLAAFSVTLGQTDDKEATTQCLQGFRYAVHVTAGIGMQTQRDAFVTTVAKFTYLHCAADMKQKNVDAVKVVADLCKMHVQSLSLDTFTVIREIFLSTANHSSELKSETSLLLKLEKTCSLLEMSEPPLIHFENECYQNYLNFLHDLLMTNPSMSQENNIEAELVSVCEEVLQIYLDCAGFGRKAIREQMGQGGSTLPSGSVKEEELAARTPLVLSMMRILGSLERGCFRRYVSQLFPSLVDLVRSEHSSWEVQDVLSNILESCIGPLIME</sequence>